<dbReference type="EMBL" id="ACUZ02000033">
    <property type="protein sequence ID" value="EFB31834.1"/>
    <property type="molecule type" value="Genomic_DNA"/>
</dbReference>
<accession>D1QS79</accession>
<dbReference type="AlphaFoldDB" id="D1QS79"/>
<dbReference type="HOGENOM" id="CLU_3028540_0_0_10"/>
<dbReference type="Proteomes" id="UP000004079">
    <property type="component" value="Unassembled WGS sequence"/>
</dbReference>
<reference evidence="1 2" key="1">
    <citation type="submission" date="2009-11" db="EMBL/GenBank/DDBJ databases">
        <authorList>
            <person name="Weinstock G."/>
            <person name="Sodergren E."/>
            <person name="Clifton S."/>
            <person name="Fulton L."/>
            <person name="Fulton B."/>
            <person name="Courtney L."/>
            <person name="Fronick C."/>
            <person name="Harrison M."/>
            <person name="Strong C."/>
            <person name="Farmer C."/>
            <person name="Delahaunty K."/>
            <person name="Markovic C."/>
            <person name="Hall O."/>
            <person name="Minx P."/>
            <person name="Tomlinson C."/>
            <person name="Mitreva M."/>
            <person name="Nelson J."/>
            <person name="Hou S."/>
            <person name="Wollam A."/>
            <person name="Pepin K.H."/>
            <person name="Johnson M."/>
            <person name="Bhonagiri V."/>
            <person name="Nash W.E."/>
            <person name="Warren W."/>
            <person name="Chinwalla A."/>
            <person name="Mardis E.R."/>
            <person name="Wilson R.K."/>
        </authorList>
    </citation>
    <scope>NUCLEOTIDE SEQUENCE [LARGE SCALE GENOMIC DNA]</scope>
    <source>
        <strain evidence="1 2">F0302</strain>
    </source>
</reference>
<evidence type="ECO:0000313" key="1">
    <source>
        <dbReference type="EMBL" id="EFB31834.1"/>
    </source>
</evidence>
<name>D1QS79_9BACT</name>
<organism evidence="1 2">
    <name type="scientific">Segatella oris F0302</name>
    <dbReference type="NCBI Taxonomy" id="649760"/>
    <lineage>
        <taxon>Bacteria</taxon>
        <taxon>Pseudomonadati</taxon>
        <taxon>Bacteroidota</taxon>
        <taxon>Bacteroidia</taxon>
        <taxon>Bacteroidales</taxon>
        <taxon>Prevotellaceae</taxon>
        <taxon>Segatella</taxon>
    </lineage>
</organism>
<evidence type="ECO:0000313" key="2">
    <source>
        <dbReference type="Proteomes" id="UP000004079"/>
    </source>
</evidence>
<sequence>MCILTSMCVVICVKWRCNLRQVTVQSASNGVVTPFTLRGKVNGDKASPSTLCFPR</sequence>
<comment type="caution">
    <text evidence="1">The sequence shown here is derived from an EMBL/GenBank/DDBJ whole genome shotgun (WGS) entry which is preliminary data.</text>
</comment>
<protein>
    <submittedName>
        <fullName evidence="1">Uncharacterized protein</fullName>
    </submittedName>
</protein>
<gene>
    <name evidence="1" type="ORF">HMPREF0971_01835</name>
</gene>
<proteinExistence type="predicted"/>